<keyword evidence="2" id="KW-1185">Reference proteome</keyword>
<name>A0ACB8BLT5_9AGAM</name>
<comment type="caution">
    <text evidence="1">The sequence shown here is derived from an EMBL/GenBank/DDBJ whole genome shotgun (WGS) entry which is preliminary data.</text>
</comment>
<evidence type="ECO:0000313" key="2">
    <source>
        <dbReference type="Proteomes" id="UP000790709"/>
    </source>
</evidence>
<dbReference type="EMBL" id="MU266400">
    <property type="protein sequence ID" value="KAH7925523.1"/>
    <property type="molecule type" value="Genomic_DNA"/>
</dbReference>
<evidence type="ECO:0000313" key="1">
    <source>
        <dbReference type="EMBL" id="KAH7925523.1"/>
    </source>
</evidence>
<proteinExistence type="predicted"/>
<protein>
    <submittedName>
        <fullName evidence="1">Uncharacterized protein</fullName>
    </submittedName>
</protein>
<dbReference type="Proteomes" id="UP000790709">
    <property type="component" value="Unassembled WGS sequence"/>
</dbReference>
<accession>A0ACB8BLT5</accession>
<reference evidence="1" key="1">
    <citation type="journal article" date="2021" name="New Phytol.">
        <title>Evolutionary innovations through gain and loss of genes in the ectomycorrhizal Boletales.</title>
        <authorList>
            <person name="Wu G."/>
            <person name="Miyauchi S."/>
            <person name="Morin E."/>
            <person name="Kuo A."/>
            <person name="Drula E."/>
            <person name="Varga T."/>
            <person name="Kohler A."/>
            <person name="Feng B."/>
            <person name="Cao Y."/>
            <person name="Lipzen A."/>
            <person name="Daum C."/>
            <person name="Hundley H."/>
            <person name="Pangilinan J."/>
            <person name="Johnson J."/>
            <person name="Barry K."/>
            <person name="LaButti K."/>
            <person name="Ng V."/>
            <person name="Ahrendt S."/>
            <person name="Min B."/>
            <person name="Choi I.G."/>
            <person name="Park H."/>
            <person name="Plett J.M."/>
            <person name="Magnuson J."/>
            <person name="Spatafora J.W."/>
            <person name="Nagy L.G."/>
            <person name="Henrissat B."/>
            <person name="Grigoriev I.V."/>
            <person name="Yang Z.L."/>
            <person name="Xu J."/>
            <person name="Martin F.M."/>
        </authorList>
    </citation>
    <scope>NUCLEOTIDE SEQUENCE</scope>
    <source>
        <strain evidence="1">KUC20120723A-06</strain>
    </source>
</reference>
<organism evidence="1 2">
    <name type="scientific">Leucogyrophana mollusca</name>
    <dbReference type="NCBI Taxonomy" id="85980"/>
    <lineage>
        <taxon>Eukaryota</taxon>
        <taxon>Fungi</taxon>
        <taxon>Dikarya</taxon>
        <taxon>Basidiomycota</taxon>
        <taxon>Agaricomycotina</taxon>
        <taxon>Agaricomycetes</taxon>
        <taxon>Agaricomycetidae</taxon>
        <taxon>Boletales</taxon>
        <taxon>Boletales incertae sedis</taxon>
        <taxon>Leucogyrophana</taxon>
    </lineage>
</organism>
<gene>
    <name evidence="1" type="ORF">BV22DRAFT_1011002</name>
</gene>
<sequence length="414" mass="47523">MLRASVSPSPRTTTLSEKEDDVPVYTPMPWSLKEIRASIPAQYFERDTMRSLAYVSRDVLMAAGLVKFTAFADAYLQSSSAQVTLSVAGAELARWGLWAAYWWFQGLIFTGAWILGHECGHGAFSPYKRVNDTVGFILHSFLLTPYYSWKISHHSHHLHHASMEKDEVYIPATRNDLGIPKEAKHSIDFEHYFGDTAIYTLFVLIIRQAISFPLYLLFNISGQASYPKFTNHFSPNSVIFTKGQRNAVIMSDIGMLATIMALRWAGSTFGSVNVVMYYVVPWVASNHWLVLVTYLHHTDPEVPHYRGKEWNFVRGAASTVDRPFLGWQGRFFLHDISHYHVVHHFFPKMPFYHGREATQHLKAFLGPYYVSCDKPVFKALWDNYSRCKFVEDEGEILFYKDKQGRAVRRPQVAS</sequence>